<dbReference type="SUPFAM" id="SSF56672">
    <property type="entry name" value="DNA/RNA polymerases"/>
    <property type="match status" value="1"/>
</dbReference>
<sequence>FSIPLQKDSQFWKLISEEELKMSSPLQWMEEAETAFCKSHQALPWHCQTIARSLSKLEDCKGHFMTSVLVQQHGAKMKPVAYLSSKLDNVACARAVIAASLAVEARATIVLFRSLTLKMPNVVSDLLL</sequence>
<dbReference type="AlphaFoldDB" id="A0A3B3I303"/>
<accession>A0A3B3I303</accession>
<name>A0A3B3I303_ORYLA</name>
<dbReference type="GeneTree" id="ENSGT00980000198749"/>
<reference evidence="1" key="2">
    <citation type="submission" date="2025-08" db="UniProtKB">
        <authorList>
            <consortium name="Ensembl"/>
        </authorList>
    </citation>
    <scope>IDENTIFICATION</scope>
    <source>
        <strain evidence="1">Hd-rR</strain>
    </source>
</reference>
<dbReference type="Gene3D" id="3.10.20.370">
    <property type="match status" value="1"/>
</dbReference>
<dbReference type="Bgee" id="ENSORLG00000022735">
    <property type="expression patterns" value="Expressed in gastrula and 1 other cell type or tissue"/>
</dbReference>
<dbReference type="InParanoid" id="A0A3B3I303"/>
<reference evidence="1" key="3">
    <citation type="submission" date="2025-09" db="UniProtKB">
        <authorList>
            <consortium name="Ensembl"/>
        </authorList>
    </citation>
    <scope>IDENTIFICATION</scope>
    <source>
        <strain evidence="1">Hd-rR</strain>
    </source>
</reference>
<proteinExistence type="predicted"/>
<evidence type="ECO:0000313" key="2">
    <source>
        <dbReference type="Proteomes" id="UP000001038"/>
    </source>
</evidence>
<dbReference type="Ensembl" id="ENSORLT00000030345.1">
    <property type="protein sequence ID" value="ENSORLP00000038188.1"/>
    <property type="gene ID" value="ENSORLG00000022735.1"/>
</dbReference>
<dbReference type="Proteomes" id="UP000001038">
    <property type="component" value="Chromosome 1"/>
</dbReference>
<dbReference type="InterPro" id="IPR043502">
    <property type="entry name" value="DNA/RNA_pol_sf"/>
</dbReference>
<organism evidence="1 2">
    <name type="scientific">Oryzias latipes</name>
    <name type="common">Japanese rice fish</name>
    <name type="synonym">Japanese killifish</name>
    <dbReference type="NCBI Taxonomy" id="8090"/>
    <lineage>
        <taxon>Eukaryota</taxon>
        <taxon>Metazoa</taxon>
        <taxon>Chordata</taxon>
        <taxon>Craniata</taxon>
        <taxon>Vertebrata</taxon>
        <taxon>Euteleostomi</taxon>
        <taxon>Actinopterygii</taxon>
        <taxon>Neopterygii</taxon>
        <taxon>Teleostei</taxon>
        <taxon>Neoteleostei</taxon>
        <taxon>Acanthomorphata</taxon>
        <taxon>Ovalentaria</taxon>
        <taxon>Atherinomorphae</taxon>
        <taxon>Beloniformes</taxon>
        <taxon>Adrianichthyidae</taxon>
        <taxon>Oryziinae</taxon>
        <taxon>Oryzias</taxon>
    </lineage>
</organism>
<protein>
    <recommendedName>
        <fullName evidence="3">Reverse transcriptase/retrotransposon-derived protein RNase H-like domain-containing protein</fullName>
    </recommendedName>
</protein>
<keyword evidence="2" id="KW-1185">Reference proteome</keyword>
<reference evidence="1 2" key="1">
    <citation type="journal article" date="2007" name="Nature">
        <title>The medaka draft genome and insights into vertebrate genome evolution.</title>
        <authorList>
            <person name="Kasahara M."/>
            <person name="Naruse K."/>
            <person name="Sasaki S."/>
            <person name="Nakatani Y."/>
            <person name="Qu W."/>
            <person name="Ahsan B."/>
            <person name="Yamada T."/>
            <person name="Nagayasu Y."/>
            <person name="Doi K."/>
            <person name="Kasai Y."/>
            <person name="Jindo T."/>
            <person name="Kobayashi D."/>
            <person name="Shimada A."/>
            <person name="Toyoda A."/>
            <person name="Kuroki Y."/>
            <person name="Fujiyama A."/>
            <person name="Sasaki T."/>
            <person name="Shimizu A."/>
            <person name="Asakawa S."/>
            <person name="Shimizu N."/>
            <person name="Hashimoto S."/>
            <person name="Yang J."/>
            <person name="Lee Y."/>
            <person name="Matsushima K."/>
            <person name="Sugano S."/>
            <person name="Sakaizumi M."/>
            <person name="Narita T."/>
            <person name="Ohishi K."/>
            <person name="Haga S."/>
            <person name="Ohta F."/>
            <person name="Nomoto H."/>
            <person name="Nogata K."/>
            <person name="Morishita T."/>
            <person name="Endo T."/>
            <person name="Shin-I T."/>
            <person name="Takeda H."/>
            <person name="Morishita S."/>
            <person name="Kohara Y."/>
        </authorList>
    </citation>
    <scope>NUCLEOTIDE SEQUENCE [LARGE SCALE GENOMIC DNA]</scope>
    <source>
        <strain evidence="1 2">Hd-rR</strain>
    </source>
</reference>
<evidence type="ECO:0008006" key="3">
    <source>
        <dbReference type="Google" id="ProtNLM"/>
    </source>
</evidence>
<evidence type="ECO:0000313" key="1">
    <source>
        <dbReference type="Ensembl" id="ENSORLP00000038188.1"/>
    </source>
</evidence>